<dbReference type="InterPro" id="IPR036864">
    <property type="entry name" value="Zn2-C6_fun-type_DNA-bd_sf"/>
</dbReference>
<feature type="compositionally biased region" description="Polar residues" evidence="6">
    <location>
        <begin position="629"/>
        <end position="640"/>
    </location>
</feature>
<evidence type="ECO:0000256" key="3">
    <source>
        <dbReference type="ARBA" id="ARBA00023125"/>
    </source>
</evidence>
<organism evidence="8 9">
    <name type="scientific">Saxophila tyrrhenica</name>
    <dbReference type="NCBI Taxonomy" id="1690608"/>
    <lineage>
        <taxon>Eukaryota</taxon>
        <taxon>Fungi</taxon>
        <taxon>Dikarya</taxon>
        <taxon>Ascomycota</taxon>
        <taxon>Pezizomycotina</taxon>
        <taxon>Dothideomycetes</taxon>
        <taxon>Dothideomycetidae</taxon>
        <taxon>Mycosphaerellales</taxon>
        <taxon>Extremaceae</taxon>
        <taxon>Saxophila</taxon>
    </lineage>
</organism>
<evidence type="ECO:0000256" key="6">
    <source>
        <dbReference type="SAM" id="MobiDB-lite"/>
    </source>
</evidence>
<evidence type="ECO:0000256" key="1">
    <source>
        <dbReference type="ARBA" id="ARBA00004123"/>
    </source>
</evidence>
<keyword evidence="4" id="KW-0804">Transcription</keyword>
<dbReference type="CDD" id="cd12148">
    <property type="entry name" value="fungal_TF_MHR"/>
    <property type="match status" value="1"/>
</dbReference>
<evidence type="ECO:0000256" key="5">
    <source>
        <dbReference type="ARBA" id="ARBA00023242"/>
    </source>
</evidence>
<evidence type="ECO:0000313" key="8">
    <source>
        <dbReference type="EMBL" id="KAK5163969.1"/>
    </source>
</evidence>
<protein>
    <recommendedName>
        <fullName evidence="7">Zn(2)-C6 fungal-type domain-containing protein</fullName>
    </recommendedName>
</protein>
<dbReference type="Proteomes" id="UP001337655">
    <property type="component" value="Unassembled WGS sequence"/>
</dbReference>
<feature type="compositionally biased region" description="Low complexity" evidence="6">
    <location>
        <begin position="173"/>
        <end position="192"/>
    </location>
</feature>
<dbReference type="RefSeq" id="XP_064654333.1">
    <property type="nucleotide sequence ID" value="XM_064807586.1"/>
</dbReference>
<dbReference type="InterPro" id="IPR001138">
    <property type="entry name" value="Zn2Cys6_DnaBD"/>
</dbReference>
<dbReference type="GO" id="GO:0005634">
    <property type="term" value="C:nucleus"/>
    <property type="evidence" value="ECO:0007669"/>
    <property type="project" value="UniProtKB-SubCell"/>
</dbReference>
<reference evidence="8 9" key="1">
    <citation type="submission" date="2023-08" db="EMBL/GenBank/DDBJ databases">
        <title>Black Yeasts Isolated from many extreme environments.</title>
        <authorList>
            <person name="Coleine C."/>
            <person name="Stajich J.E."/>
            <person name="Selbmann L."/>
        </authorList>
    </citation>
    <scope>NUCLEOTIDE SEQUENCE [LARGE SCALE GENOMIC DNA]</scope>
    <source>
        <strain evidence="8 9">CCFEE 5935</strain>
    </source>
</reference>
<keyword evidence="2" id="KW-0805">Transcription regulation</keyword>
<dbReference type="SUPFAM" id="SSF57701">
    <property type="entry name" value="Zn2/Cys6 DNA-binding domain"/>
    <property type="match status" value="1"/>
</dbReference>
<dbReference type="EMBL" id="JAVRRT010000022">
    <property type="protein sequence ID" value="KAK5163969.1"/>
    <property type="molecule type" value="Genomic_DNA"/>
</dbReference>
<comment type="subcellular location">
    <subcellularLocation>
        <location evidence="1">Nucleus</location>
    </subcellularLocation>
</comment>
<dbReference type="AlphaFoldDB" id="A0AAV9NZP8"/>
<dbReference type="PANTHER" id="PTHR31845:SF10">
    <property type="entry name" value="ZN(II)2CYS6 TRANSCRIPTION FACTOR (EUROFUNG)"/>
    <property type="match status" value="1"/>
</dbReference>
<dbReference type="Gene3D" id="4.10.240.10">
    <property type="entry name" value="Zn(2)-C6 fungal-type DNA-binding domain"/>
    <property type="match status" value="1"/>
</dbReference>
<feature type="region of interest" description="Disordered" evidence="6">
    <location>
        <begin position="168"/>
        <end position="192"/>
    </location>
</feature>
<dbReference type="InterPro" id="IPR051089">
    <property type="entry name" value="prtT"/>
</dbReference>
<keyword evidence="5" id="KW-0539">Nucleus</keyword>
<evidence type="ECO:0000256" key="2">
    <source>
        <dbReference type="ARBA" id="ARBA00023015"/>
    </source>
</evidence>
<name>A0AAV9NZP8_9PEZI</name>
<accession>A0AAV9NZP8</accession>
<evidence type="ECO:0000256" key="4">
    <source>
        <dbReference type="ARBA" id="ARBA00023163"/>
    </source>
</evidence>
<proteinExistence type="predicted"/>
<dbReference type="GO" id="GO:0008270">
    <property type="term" value="F:zinc ion binding"/>
    <property type="evidence" value="ECO:0007669"/>
    <property type="project" value="InterPro"/>
</dbReference>
<dbReference type="PROSITE" id="PS00463">
    <property type="entry name" value="ZN2_CY6_FUNGAL_1"/>
    <property type="match status" value="1"/>
</dbReference>
<dbReference type="GO" id="GO:0000976">
    <property type="term" value="F:transcription cis-regulatory region binding"/>
    <property type="evidence" value="ECO:0007669"/>
    <property type="project" value="TreeGrafter"/>
</dbReference>
<dbReference type="PANTHER" id="PTHR31845">
    <property type="entry name" value="FINGER DOMAIN PROTEIN, PUTATIVE-RELATED"/>
    <property type="match status" value="1"/>
</dbReference>
<evidence type="ECO:0000313" key="9">
    <source>
        <dbReference type="Proteomes" id="UP001337655"/>
    </source>
</evidence>
<dbReference type="GeneID" id="89931694"/>
<feature type="region of interest" description="Disordered" evidence="6">
    <location>
        <begin position="115"/>
        <end position="135"/>
    </location>
</feature>
<gene>
    <name evidence="8" type="ORF">LTR77_010365</name>
</gene>
<keyword evidence="9" id="KW-1185">Reference proteome</keyword>
<feature type="domain" description="Zn(2)-C6 fungal-type" evidence="7">
    <location>
        <begin position="42"/>
        <end position="72"/>
    </location>
</feature>
<sequence length="678" mass="75530">MSGVIAPIYYQPPEAMQQAMEVEQPTAPGLGGPMDAKSASRSCTTCSKAKAKCVKKAREAVCERCARLRKECHSREPVLRRRKVVKTTRAAQLEKLENKIEHLVNALATTQSHRGFSVDLGQPSPPISATSERVSADKFYEQQRITDDSFNPRQHAVLSSLCDPIDGREDGCTSSSSSSPTPDPTTASTAATSPVAQLADYQSVGVSMAEADVLLDRYRRLLAPAMPFVVLPPNTTAQQLYAEKPALLHSIVVVSSFHDLAKQQMNVKRLIRNLSERIMINCEKSIDVLQAIMVFVGWYHPHIFWSNQCTNLMHLAIAMIVDLGLDRPPQQCGDFKEKTHKAVNGPGIVERQPLPEEHRILAGIFYLSSCLSSSFKKMDATPYTPYLTNALVTLETAANYESDLLLVQMVRLQHLVEEASGLSAPQAPIGVYTKGFEADLARLRKADPNKDLDNFYLQMQYRTTEVLIWEIALNDLQEGKGVSLRCRLEDLSRLIDAIKNFIDLFFTIDISSYLTMPFSIFAQFAHTFIVLIKIASLEVDGWDIRILSDRINFLESVAEAARRFEASLTSHPDGLDINNDHFGKWAVRIRWMMQVYEAKFVQGEEKTEAAKAILRTPAASEEQFAADTPATSAGGQSMQQPTPPDDVLSGDFFNYLDENFWQSFAGDFDLGYPDVSMV</sequence>
<comment type="caution">
    <text evidence="8">The sequence shown here is derived from an EMBL/GenBank/DDBJ whole genome shotgun (WGS) entry which is preliminary data.</text>
</comment>
<evidence type="ECO:0000259" key="7">
    <source>
        <dbReference type="PROSITE" id="PS00463"/>
    </source>
</evidence>
<dbReference type="GO" id="GO:0000981">
    <property type="term" value="F:DNA-binding transcription factor activity, RNA polymerase II-specific"/>
    <property type="evidence" value="ECO:0007669"/>
    <property type="project" value="InterPro"/>
</dbReference>
<keyword evidence="3" id="KW-0238">DNA-binding</keyword>
<feature type="region of interest" description="Disordered" evidence="6">
    <location>
        <begin position="624"/>
        <end position="644"/>
    </location>
</feature>